<keyword evidence="2" id="KW-1185">Reference proteome</keyword>
<dbReference type="RefSeq" id="YP_010086402.1">
    <property type="nucleotide sequence ID" value="NC_055453.1"/>
</dbReference>
<dbReference type="EMBL" id="MH261376">
    <property type="protein sequence ID" value="AWW14495.1"/>
    <property type="molecule type" value="Genomic_DNA"/>
</dbReference>
<protein>
    <submittedName>
        <fullName evidence="1">Uncharacterized protein</fullName>
    </submittedName>
</protein>
<organism evidence="1 2">
    <name type="scientific">Hyposidra talaca nucleopolyhedrovirus</name>
    <dbReference type="NCBI Taxonomy" id="1070315"/>
    <lineage>
        <taxon>Viruses</taxon>
        <taxon>Viruses incertae sedis</taxon>
        <taxon>Naldaviricetes</taxon>
        <taxon>Lefavirales</taxon>
        <taxon>Baculoviridae</taxon>
        <taxon>Alphabaculovirus</taxon>
        <taxon>Alphabaculovirus hytalacae</taxon>
    </lineage>
</organism>
<name>A0A2Z4HI91_9ABAC</name>
<accession>A0A2Z4HI91</accession>
<dbReference type="KEGG" id="vg:65101613"/>
<gene>
    <name evidence="1" type="primary">orf135</name>
    <name evidence="1" type="ORF">HytaNPV_gp135</name>
</gene>
<dbReference type="InterPro" id="IPR009661">
    <property type="entry name" value="AcMNPV_Da18"/>
</dbReference>
<evidence type="ECO:0000313" key="1">
    <source>
        <dbReference type="EMBL" id="AWW14495.1"/>
    </source>
</evidence>
<sequence length="175" mass="20024">MALNAVHHPVTVYVGKLNDKLNPVHVQGDGSNVQMTFALNKEKHIKKPLRIEIGSNKKYIQATFVCASQHVCIVNAADAKTPCVFDGFLNRANEMQTIPFVVSPLNTLNENHNLNVRKMALAMEQHTVINIFVNEAIVNTNMVDDKWYRRVWFTEKTLLARKKNEIKKKMKKKIK</sequence>
<reference evidence="1 2" key="1">
    <citation type="journal article" date="2018" name="Sci. Rep.">
        <title>Comprehensive analysis of single molecule sequencing-derived complete genome and whole transcriptome of Hyposidra talaca nuclear polyhedrosis virus.</title>
        <authorList>
            <person name="Nguyen T.T."/>
            <person name="Suryamohan K."/>
            <person name="Kuriakose B."/>
            <person name="Janakiraman V."/>
            <person name="Reichelt M."/>
            <person name="Chaudhuri S."/>
            <person name="Guillory J."/>
            <person name="Divakaran N."/>
            <person name="Rabins P.E."/>
            <person name="Goel R."/>
            <person name="Deka B."/>
            <person name="Sarkar S."/>
            <person name="Ekka P."/>
            <person name="Tsai Y.C."/>
            <person name="Vargas D."/>
            <person name="Santhosh S."/>
            <person name="Mohan S."/>
            <person name="Chin C.S."/>
            <person name="Korlach J."/>
            <person name="Thomas G."/>
            <person name="Babu A."/>
            <person name="Seshagiri S."/>
        </authorList>
    </citation>
    <scope>NUCLEOTIDE SEQUENCE [LARGE SCALE GENOMIC DNA]</scope>
    <source>
        <strain evidence="1 2">HytaNPVIndia001</strain>
    </source>
</reference>
<dbReference type="Proteomes" id="UP000501125">
    <property type="component" value="Chromosome"/>
</dbReference>
<evidence type="ECO:0000313" key="2">
    <source>
        <dbReference type="Proteomes" id="UP000501125"/>
    </source>
</evidence>
<dbReference type="GeneID" id="65101613"/>
<dbReference type="Pfam" id="PF06856">
    <property type="entry name" value="AcMNPV_Orf17"/>
    <property type="match status" value="1"/>
</dbReference>
<proteinExistence type="predicted"/>